<proteinExistence type="predicted"/>
<protein>
    <recommendedName>
        <fullName evidence="1">Aminoglycoside phosphotransferase domain-containing protein</fullName>
    </recommendedName>
</protein>
<dbReference type="InterPro" id="IPR002575">
    <property type="entry name" value="Aminoglycoside_PTrfase"/>
</dbReference>
<name>A0A2R8ASQ9_9RHOB</name>
<evidence type="ECO:0000259" key="1">
    <source>
        <dbReference type="Pfam" id="PF01636"/>
    </source>
</evidence>
<feature type="domain" description="Aminoglycoside phosphotransferase" evidence="1">
    <location>
        <begin position="25"/>
        <end position="240"/>
    </location>
</feature>
<dbReference type="OrthoDB" id="9809275at2"/>
<dbReference type="RefSeq" id="WP_108858050.1">
    <property type="nucleotide sequence ID" value="NZ_OMOI01000002.1"/>
</dbReference>
<sequence length="330" mass="36613">MSDDRAQDRRRFLTSTDWADAPFLPLTGDASSRRYFRAQGTHPAILMDAPPSTCGSMQSFVSIAQHLSGLGLSAPAIYAADLQSGFLLLEDFGDDDFASMIDDDASLENSLYSTAIDAVHAILDATPAQVANYGIQEMAQACDMAFLHYAPQPTNVMNDALGAIEKALAPFDTDLRTSLRDFHAQNLHWLPERSGSARVGLLDFQDAVNTLPSYDLVSLLRDVRRDVSDELARSALNEFAKRRGIDQLAFQDEFHIVAVQRNLRILGIFARLSQQMGKPHYVDLIPRVWTLLQADLSHPPLAKLRDQLNAILPEPTSTHLERLRQPCPTQ</sequence>
<evidence type="ECO:0000313" key="2">
    <source>
        <dbReference type="EMBL" id="SPF79082.1"/>
    </source>
</evidence>
<dbReference type="Proteomes" id="UP000244911">
    <property type="component" value="Unassembled WGS sequence"/>
</dbReference>
<dbReference type="Gene3D" id="3.30.200.20">
    <property type="entry name" value="Phosphorylase Kinase, domain 1"/>
    <property type="match status" value="1"/>
</dbReference>
<dbReference type="InterPro" id="IPR011009">
    <property type="entry name" value="Kinase-like_dom_sf"/>
</dbReference>
<dbReference type="SUPFAM" id="SSF56112">
    <property type="entry name" value="Protein kinase-like (PK-like)"/>
    <property type="match status" value="1"/>
</dbReference>
<organism evidence="2 3">
    <name type="scientific">Aliiroseovarius pelagivivens</name>
    <dbReference type="NCBI Taxonomy" id="1639690"/>
    <lineage>
        <taxon>Bacteria</taxon>
        <taxon>Pseudomonadati</taxon>
        <taxon>Pseudomonadota</taxon>
        <taxon>Alphaproteobacteria</taxon>
        <taxon>Rhodobacterales</taxon>
        <taxon>Paracoccaceae</taxon>
        <taxon>Aliiroseovarius</taxon>
    </lineage>
</organism>
<dbReference type="Gene3D" id="3.90.1200.10">
    <property type="match status" value="1"/>
</dbReference>
<reference evidence="2 3" key="1">
    <citation type="submission" date="2018-03" db="EMBL/GenBank/DDBJ databases">
        <authorList>
            <person name="Keele B.F."/>
        </authorList>
    </citation>
    <scope>NUCLEOTIDE SEQUENCE [LARGE SCALE GENOMIC DNA]</scope>
    <source>
        <strain evidence="2 3">CECT 8811</strain>
    </source>
</reference>
<gene>
    <name evidence="2" type="ORF">ALP8811_03016</name>
</gene>
<dbReference type="Pfam" id="PF01636">
    <property type="entry name" value="APH"/>
    <property type="match status" value="1"/>
</dbReference>
<dbReference type="AlphaFoldDB" id="A0A2R8ASQ9"/>
<keyword evidence="3" id="KW-1185">Reference proteome</keyword>
<dbReference type="EMBL" id="OMOI01000002">
    <property type="protein sequence ID" value="SPF79082.1"/>
    <property type="molecule type" value="Genomic_DNA"/>
</dbReference>
<evidence type="ECO:0000313" key="3">
    <source>
        <dbReference type="Proteomes" id="UP000244911"/>
    </source>
</evidence>
<accession>A0A2R8ASQ9</accession>